<feature type="region of interest" description="Disordered" evidence="23">
    <location>
        <begin position="644"/>
        <end position="665"/>
    </location>
</feature>
<dbReference type="Pfam" id="PF12796">
    <property type="entry name" value="Ank_2"/>
    <property type="match status" value="1"/>
</dbReference>
<feature type="region of interest" description="Disordered" evidence="23">
    <location>
        <begin position="901"/>
        <end position="937"/>
    </location>
</feature>
<dbReference type="FunFam" id="1.10.510.10:FF:000428">
    <property type="entry name" value="inactive serine/threonine-protein kinase TEX14 isoform X1"/>
    <property type="match status" value="1"/>
</dbReference>
<dbReference type="InterPro" id="IPR011009">
    <property type="entry name" value="Kinase-like_dom_sf"/>
</dbReference>
<sequence length="1241" mass="138867">MSRAVHLPVPCPVQLGSLRNDSLEAQLHEYVKQGNYVKVKKILKKGIYVDAVNSLGQTALFTAALLGLPKLVDVLVDYGSDPNHRCFDGSTPVHAAAFSGNQWILSKLLDAGGDLRLHDEKGRNPQTWALAAGKEHSTAVVEFMQRCAGHMQALIQGFSHDLLKKVDSPQRLICSLPRFGGLMQGNPNGSPNRMIKAGVVSAQNIYSFGFGKVRVVLCFQFYLTGGTQLAYLGSLPVIGEKEVIQADDEPTFSFFSGPYMVMTNLVWNGSRVTVKELQLPSRLPCSRLRLADLVIAEQEHSSKLRHPHLLQLMAVCLSPDLEKTRLVYERITIGTLFGVLHERRSQFPVLHMEVIVHLLLQVSDALRYLHSRGFIHRSLSSYAIHIVSTGEVRLTNLEYMVESQDRGVHRDLTRIPLPTQLYNWAAPEVILQKAATVKSDIYSFSVIIQEILTDSIPWDGLDGSVIKETIVLGSCLEADVRLPKPYYDIVKSGIQVKQKDRTMNLQDIQYILKNDLKDIIGQRAQPAESPGAQRYELHPDVSVYLGLTAEHPKETPDLEIKELKETGMHRFKGREVDCSSQMAVQTEREGKIVLGGLVSFIHLARMVLKNDVRESMEEEFFHQSPETHLLIFKLLTLCGPGTQSTGEQFQPTHGAKDGLERNGSQNTSRWLEQTDVFMSTHSLTPKSVQFRISMESVSSGIHNANSRNNEDDGEIHLKWKTEVKDMAEKAATGQLAVPPWHHHSTDTLENEPEDEPNPLLQPPTRVLEHVGWWRAVEYPKKNDEPGGNGKCDKTDNRDHSSDQHGRQPGPPSFLALHPTKKGFDHSVQSTCSSESSEEITDEFLTPDHEYFYSPTAQELLTLETSGPIDDDLEEVQDTRAQPPASDEEMFQMRRSLGKNAEILTRSQFQPIQSTEDKQEETLKESPKEMKEKDISLTDIQDLSSISCEQDGSFKEATCKTPKTNHAPTSVSTPLSPGSISSAASQYKDCLESITFQVKTGSTSCWNSQESIETLPDKFTTVQEKAKSLDSLLTSPEALLSRQTNLKRLPAFTGAGSSSVAKVPDTSSHATQRRSLPKVEAISQHHIDELPPPSQELLDEIELLKQQQASSTVMDENTAHHPGITANDQRHLEEQETNSKKEDSSMLWTKETQHLEEDTERAHSTLDEDLERWLQPPEDGTEPQDLPEGSARFFSIRGSFSLLDFTIPLHRSRNTKKCFKKAWTAPPCELSLLQFLKCSMQH</sequence>
<dbReference type="InterPro" id="IPR001245">
    <property type="entry name" value="Ser-Thr/Tyr_kinase_cat_dom"/>
</dbReference>
<organism evidence="25 26">
    <name type="scientific">Sus scrofa</name>
    <name type="common">Pig</name>
    <dbReference type="NCBI Taxonomy" id="9823"/>
    <lineage>
        <taxon>Eukaryota</taxon>
        <taxon>Metazoa</taxon>
        <taxon>Chordata</taxon>
        <taxon>Craniata</taxon>
        <taxon>Vertebrata</taxon>
        <taxon>Euteleostomi</taxon>
        <taxon>Mammalia</taxon>
        <taxon>Eutheria</taxon>
        <taxon>Laurasiatheria</taxon>
        <taxon>Artiodactyla</taxon>
        <taxon>Suina</taxon>
        <taxon>Suidae</taxon>
        <taxon>Sus</taxon>
    </lineage>
</organism>
<feature type="domain" description="Protein kinase" evidence="24">
    <location>
        <begin position="199"/>
        <end position="513"/>
    </location>
</feature>
<evidence type="ECO:0000256" key="20">
    <source>
        <dbReference type="ARBA" id="ARBA00081075"/>
    </source>
</evidence>
<comment type="subcellular location">
    <subcellularLocation>
        <location evidence="3">Chromosome</location>
        <location evidence="3">Centromere</location>
        <location evidence="3">Kinetochore</location>
    </subcellularLocation>
    <subcellularLocation>
        <location evidence="2">Cytoplasm</location>
    </subcellularLocation>
    <subcellularLocation>
        <location evidence="1">Midbody</location>
    </subcellularLocation>
</comment>
<evidence type="ECO:0000256" key="19">
    <source>
        <dbReference type="ARBA" id="ARBA00073130"/>
    </source>
</evidence>
<dbReference type="SMART" id="SM00248">
    <property type="entry name" value="ANK"/>
    <property type="match status" value="3"/>
</dbReference>
<dbReference type="Gene3D" id="1.10.510.10">
    <property type="entry name" value="Transferase(Phosphotransferase) domain 1"/>
    <property type="match status" value="1"/>
</dbReference>
<dbReference type="Gene3D" id="1.25.40.20">
    <property type="entry name" value="Ankyrin repeat-containing domain"/>
    <property type="match status" value="1"/>
</dbReference>
<name>A0A8D0RKG3_PIG</name>
<dbReference type="FunFam" id="1.25.40.20:FF:000153">
    <property type="entry name" value="inactive serine/threonine-protein kinase TEX14 isoform X3"/>
    <property type="match status" value="1"/>
</dbReference>
<accession>A0A8D0RKG3</accession>
<feature type="compositionally biased region" description="Polar residues" evidence="23">
    <location>
        <begin position="904"/>
        <end position="913"/>
    </location>
</feature>
<evidence type="ECO:0000256" key="1">
    <source>
        <dbReference type="ARBA" id="ARBA00004214"/>
    </source>
</evidence>
<keyword evidence="8" id="KW-0677">Repeat</keyword>
<keyword evidence="13 22" id="KW-0040">ANK repeat</keyword>
<dbReference type="InterPro" id="IPR036770">
    <property type="entry name" value="Ankyrin_rpt-contain_sf"/>
</dbReference>
<comment type="subunit">
    <text evidence="18">Interacts with KIF23 and RBM44. Interacts with CEP55; inhibiting interaction between CEP55 and PDCD6IP/ALIX and TSG101.</text>
</comment>
<dbReference type="InterPro" id="IPR000719">
    <property type="entry name" value="Prot_kinase_dom"/>
</dbReference>
<evidence type="ECO:0000256" key="6">
    <source>
        <dbReference type="ARBA" id="ARBA00022553"/>
    </source>
</evidence>
<comment type="function">
    <text evidence="17">Required both for the formation of intercellular bridges during meiosis and for kinetochore-microtubule attachment during mitosis. Intercellular bridges are evolutionarily conserved structures that connect differentiating germ cells and are required for spermatogenesis and male fertility. Acts by promoting the conversion of midbodies into intercellular bridges via its interaction with CEP55: interaction with CEP55 inhibits the interaction between CEP55 and PDCD6IP/ALIX and TSG101, blocking cell abscission and leading to transform midbodies into intercellular bridges. Also plays a role during mitosis: recruited to kinetochores by PLK1 during early mitosis and regulates the maturation of the outer kinetochores and microtubule attachment. Has no protein kinase activity in vitro.</text>
</comment>
<evidence type="ECO:0000256" key="2">
    <source>
        <dbReference type="ARBA" id="ARBA00004496"/>
    </source>
</evidence>
<dbReference type="GO" id="GO:0005737">
    <property type="term" value="C:cytoplasm"/>
    <property type="evidence" value="ECO:0007669"/>
    <property type="project" value="UniProtKB-SubCell"/>
</dbReference>
<dbReference type="GO" id="GO:0007140">
    <property type="term" value="P:male meiotic nuclear division"/>
    <property type="evidence" value="ECO:0007669"/>
    <property type="project" value="InterPro"/>
</dbReference>
<keyword evidence="4" id="KW-0158">Chromosome</keyword>
<feature type="compositionally biased region" description="Basic and acidic residues" evidence="23">
    <location>
        <begin position="778"/>
        <end position="805"/>
    </location>
</feature>
<dbReference type="GO" id="GO:0004672">
    <property type="term" value="F:protein kinase activity"/>
    <property type="evidence" value="ECO:0007669"/>
    <property type="project" value="InterPro"/>
</dbReference>
<keyword evidence="6" id="KW-0597">Phosphoprotein</keyword>
<keyword evidence="10" id="KW-0498">Mitosis</keyword>
<evidence type="ECO:0000256" key="12">
    <source>
        <dbReference type="ARBA" id="ARBA00022840"/>
    </source>
</evidence>
<dbReference type="GO" id="GO:0043063">
    <property type="term" value="P:intercellular bridge organization"/>
    <property type="evidence" value="ECO:0007669"/>
    <property type="project" value="InterPro"/>
</dbReference>
<dbReference type="SUPFAM" id="SSF48403">
    <property type="entry name" value="Ankyrin repeat"/>
    <property type="match status" value="1"/>
</dbReference>
<evidence type="ECO:0000256" key="22">
    <source>
        <dbReference type="PROSITE-ProRule" id="PRU00023"/>
    </source>
</evidence>
<dbReference type="GO" id="GO:0000776">
    <property type="term" value="C:kinetochore"/>
    <property type="evidence" value="ECO:0007669"/>
    <property type="project" value="UniProtKB-KW"/>
</dbReference>
<feature type="region of interest" description="Disordered" evidence="23">
    <location>
        <begin position="1054"/>
        <end position="1073"/>
    </location>
</feature>
<keyword evidence="7" id="KW-0132">Cell division</keyword>
<dbReference type="Pfam" id="PF07714">
    <property type="entry name" value="PK_Tyr_Ser-Thr"/>
    <property type="match status" value="1"/>
</dbReference>
<evidence type="ECO:0000256" key="5">
    <source>
        <dbReference type="ARBA" id="ARBA00022490"/>
    </source>
</evidence>
<comment type="similarity">
    <text evidence="16">Belongs to the protein kinase superfamily.</text>
</comment>
<evidence type="ECO:0000256" key="9">
    <source>
        <dbReference type="ARBA" id="ARBA00022741"/>
    </source>
</evidence>
<dbReference type="GO" id="GO:0030496">
    <property type="term" value="C:midbody"/>
    <property type="evidence" value="ECO:0007669"/>
    <property type="project" value="UniProtKB-SubCell"/>
</dbReference>
<evidence type="ECO:0000256" key="10">
    <source>
        <dbReference type="ARBA" id="ARBA00022776"/>
    </source>
</evidence>
<dbReference type="PROSITE" id="PS50088">
    <property type="entry name" value="ANK_REPEAT"/>
    <property type="match status" value="1"/>
</dbReference>
<dbReference type="AlphaFoldDB" id="A0A8D0RKG3"/>
<feature type="repeat" description="ANK" evidence="22">
    <location>
        <begin position="88"/>
        <end position="120"/>
    </location>
</feature>
<keyword evidence="12" id="KW-0067">ATP-binding</keyword>
<evidence type="ECO:0000256" key="17">
    <source>
        <dbReference type="ARBA" id="ARBA00057673"/>
    </source>
</evidence>
<keyword evidence="14" id="KW-0131">Cell cycle</keyword>
<dbReference type="PROSITE" id="PS50011">
    <property type="entry name" value="PROTEIN_KINASE_DOM"/>
    <property type="match status" value="1"/>
</dbReference>
<feature type="region of interest" description="Disordered" evidence="23">
    <location>
        <begin position="958"/>
        <end position="977"/>
    </location>
</feature>
<evidence type="ECO:0000256" key="15">
    <source>
        <dbReference type="ARBA" id="ARBA00023328"/>
    </source>
</evidence>
<dbReference type="GO" id="GO:0005524">
    <property type="term" value="F:ATP binding"/>
    <property type="evidence" value="ECO:0007669"/>
    <property type="project" value="UniProtKB-KW"/>
</dbReference>
<feature type="region of interest" description="Disordered" evidence="23">
    <location>
        <begin position="778"/>
        <end position="815"/>
    </location>
</feature>
<evidence type="ECO:0000259" key="24">
    <source>
        <dbReference type="PROSITE" id="PS50011"/>
    </source>
</evidence>
<evidence type="ECO:0000313" key="26">
    <source>
        <dbReference type="Proteomes" id="UP000694727"/>
    </source>
</evidence>
<evidence type="ECO:0000256" key="13">
    <source>
        <dbReference type="ARBA" id="ARBA00023043"/>
    </source>
</evidence>
<keyword evidence="11" id="KW-0995">Kinetochore</keyword>
<feature type="region of interest" description="Disordered" evidence="23">
    <location>
        <begin position="1106"/>
        <end position="1164"/>
    </location>
</feature>
<keyword evidence="9" id="KW-0547">Nucleotide-binding</keyword>
<keyword evidence="5" id="KW-0963">Cytoplasm</keyword>
<dbReference type="GO" id="GO:0007094">
    <property type="term" value="P:mitotic spindle assembly checkpoint signaling"/>
    <property type="evidence" value="ECO:0007669"/>
    <property type="project" value="InterPro"/>
</dbReference>
<feature type="compositionally biased region" description="Basic and acidic residues" evidence="23">
    <location>
        <begin position="1127"/>
        <end position="1143"/>
    </location>
</feature>
<dbReference type="InterPro" id="IPR039339">
    <property type="entry name" value="Tex14"/>
</dbReference>
<evidence type="ECO:0000256" key="16">
    <source>
        <dbReference type="ARBA" id="ARBA00038349"/>
    </source>
</evidence>
<dbReference type="PANTHER" id="PTHR23060:SF1">
    <property type="entry name" value="INACTIVE SERINE_THREONINE-PROTEIN KINASE TEX14"/>
    <property type="match status" value="1"/>
</dbReference>
<evidence type="ECO:0000256" key="21">
    <source>
        <dbReference type="ARBA" id="ARBA00083992"/>
    </source>
</evidence>
<evidence type="ECO:0000256" key="7">
    <source>
        <dbReference type="ARBA" id="ARBA00022618"/>
    </source>
</evidence>
<dbReference type="InterPro" id="IPR002110">
    <property type="entry name" value="Ankyrin_rpt"/>
</dbReference>
<dbReference type="GO" id="GO:0051306">
    <property type="term" value="P:mitotic sister chromatid separation"/>
    <property type="evidence" value="ECO:0007669"/>
    <property type="project" value="InterPro"/>
</dbReference>
<dbReference type="SUPFAM" id="SSF56112">
    <property type="entry name" value="Protein kinase-like (PK-like)"/>
    <property type="match status" value="1"/>
</dbReference>
<feature type="compositionally biased region" description="Polar residues" evidence="23">
    <location>
        <begin position="1054"/>
        <end position="1069"/>
    </location>
</feature>
<keyword evidence="15" id="KW-0137">Centromere</keyword>
<evidence type="ECO:0000256" key="18">
    <source>
        <dbReference type="ARBA" id="ARBA00066020"/>
    </source>
</evidence>
<feature type="region of interest" description="Disordered" evidence="23">
    <location>
        <begin position="732"/>
        <end position="763"/>
    </location>
</feature>
<evidence type="ECO:0000256" key="14">
    <source>
        <dbReference type="ARBA" id="ARBA00023306"/>
    </source>
</evidence>
<feature type="compositionally biased region" description="Polar residues" evidence="23">
    <location>
        <begin position="960"/>
        <end position="977"/>
    </location>
</feature>
<dbReference type="GO" id="GO:0051301">
    <property type="term" value="P:cell division"/>
    <property type="evidence" value="ECO:0007669"/>
    <property type="project" value="UniProtKB-KW"/>
</dbReference>
<evidence type="ECO:0000256" key="3">
    <source>
        <dbReference type="ARBA" id="ARBA00004629"/>
    </source>
</evidence>
<protein>
    <recommendedName>
        <fullName evidence="19">Inactive serine/threonine-protein kinase TEX14</fullName>
    </recommendedName>
    <alternativeName>
        <fullName evidence="21">Testis-expressed sequence 14</fullName>
    </alternativeName>
    <alternativeName>
        <fullName evidence="20">Testis-expressed sequence 14 protein</fullName>
    </alternativeName>
</protein>
<feature type="compositionally biased region" description="Basic and acidic residues" evidence="23">
    <location>
        <begin position="914"/>
        <end position="935"/>
    </location>
</feature>
<dbReference type="Proteomes" id="UP000694727">
    <property type="component" value="Unplaced"/>
</dbReference>
<evidence type="ECO:0000313" key="25">
    <source>
        <dbReference type="Ensembl" id="ENSSSCP00025017792.1"/>
    </source>
</evidence>
<reference evidence="25" key="1">
    <citation type="submission" date="2025-08" db="UniProtKB">
        <authorList>
            <consortium name="Ensembl"/>
        </authorList>
    </citation>
    <scope>IDENTIFICATION</scope>
</reference>
<evidence type="ECO:0000256" key="8">
    <source>
        <dbReference type="ARBA" id="ARBA00022737"/>
    </source>
</evidence>
<dbReference type="PROSITE" id="PS50297">
    <property type="entry name" value="ANK_REP_REGION"/>
    <property type="match status" value="1"/>
</dbReference>
<dbReference type="PANTHER" id="PTHR23060">
    <property type="entry name" value="TESTIS EXPRESSED GENE 14"/>
    <property type="match status" value="1"/>
</dbReference>
<proteinExistence type="inferred from homology"/>
<evidence type="ECO:0000256" key="4">
    <source>
        <dbReference type="ARBA" id="ARBA00022454"/>
    </source>
</evidence>
<dbReference type="Ensembl" id="ENSSSCT00025041808.1">
    <property type="protein sequence ID" value="ENSSSCP00025017792.1"/>
    <property type="gene ID" value="ENSSSCG00025030047.1"/>
</dbReference>
<dbReference type="GO" id="GO:0008608">
    <property type="term" value="P:attachment of spindle microtubules to kinetochore"/>
    <property type="evidence" value="ECO:0007669"/>
    <property type="project" value="InterPro"/>
</dbReference>
<evidence type="ECO:0000256" key="11">
    <source>
        <dbReference type="ARBA" id="ARBA00022838"/>
    </source>
</evidence>
<feature type="compositionally biased region" description="Basic and acidic residues" evidence="23">
    <location>
        <begin position="1150"/>
        <end position="1164"/>
    </location>
</feature>
<evidence type="ECO:0000256" key="23">
    <source>
        <dbReference type="SAM" id="MobiDB-lite"/>
    </source>
</evidence>